<comment type="caution">
    <text evidence="2">The sequence shown here is derived from an EMBL/GenBank/DDBJ whole genome shotgun (WGS) entry which is preliminary data.</text>
</comment>
<dbReference type="OrthoDB" id="5176604at2"/>
<keyword evidence="1" id="KW-0472">Membrane</keyword>
<feature type="transmembrane region" description="Helical" evidence="1">
    <location>
        <begin position="112"/>
        <end position="130"/>
    </location>
</feature>
<proteinExistence type="predicted"/>
<accession>A0A4S8QGB5</accession>
<dbReference type="Proteomes" id="UP000308760">
    <property type="component" value="Unassembled WGS sequence"/>
</dbReference>
<evidence type="ECO:0008006" key="4">
    <source>
        <dbReference type="Google" id="ProtNLM"/>
    </source>
</evidence>
<evidence type="ECO:0000313" key="2">
    <source>
        <dbReference type="EMBL" id="THV42751.1"/>
    </source>
</evidence>
<keyword evidence="3" id="KW-1185">Reference proteome</keyword>
<name>A0A4S8QGB5_9ACTN</name>
<dbReference type="EMBL" id="STGY01000017">
    <property type="protein sequence ID" value="THV42751.1"/>
    <property type="molecule type" value="Genomic_DNA"/>
</dbReference>
<dbReference type="RefSeq" id="WP_136533390.1">
    <property type="nucleotide sequence ID" value="NZ_STGY01000017.1"/>
</dbReference>
<evidence type="ECO:0000256" key="1">
    <source>
        <dbReference type="SAM" id="Phobius"/>
    </source>
</evidence>
<feature type="transmembrane region" description="Helical" evidence="1">
    <location>
        <begin position="73"/>
        <end position="92"/>
    </location>
</feature>
<dbReference type="Gene3D" id="1.25.40.10">
    <property type="entry name" value="Tetratricopeptide repeat domain"/>
    <property type="match status" value="1"/>
</dbReference>
<evidence type="ECO:0000313" key="3">
    <source>
        <dbReference type="Proteomes" id="UP000308760"/>
    </source>
</evidence>
<feature type="transmembrane region" description="Helical" evidence="1">
    <location>
        <begin position="51"/>
        <end position="67"/>
    </location>
</feature>
<sequence>MPADPIPRTGIRRYLRRVPAPLKRAPAAAALGNASLLGIGYLILGRRLTAAVAAAASVALVIVLAAVDPPAWPWRAALLLWWITTMVHAWLLARGRVGRPGPAGPPAPRRRVLAATIGAFVIALAVLTGVDARWIGARADAAHEAGECAAAAEAGERFWTAHKVVDGSIAAHLDEGSEACAVLLRALDTAASDPLAASEHLAAYIADPAARWDGAADLRSELMVEAAAERFEAAPEEGHPAVEAAFELLAEVVASAPDRAEQARALVDDFLTTYPETADSCRVKDATDWLGESPPAAADFEAAAAVAADLAPDAILGCADSLMSESRWGQAGEAYAQLVAEYPDHESADRARDGAELAEVRSRLGGWPATDMLYDVPAYCDDPVPYSGAPDYSGSGPHRMAVFGMAEAIDLPASWQAEDITEAALVVCVGDIADTAEGSVVDTCRYEGGHEVDVHARQFPMTAFALRTGEVVYSGDFEIGGDCPPEIFLDEDGTKEHNRVAIDDEDVREAFEELANL</sequence>
<keyword evidence="1" id="KW-0812">Transmembrane</keyword>
<gene>
    <name evidence="2" type="ORF">FAB82_04705</name>
</gene>
<reference evidence="3" key="1">
    <citation type="submission" date="2019-04" db="EMBL/GenBank/DDBJ databases">
        <title>Nocardioides xinjiangensis sp. nov.</title>
        <authorList>
            <person name="Liu S."/>
        </authorList>
    </citation>
    <scope>NUCLEOTIDE SEQUENCE [LARGE SCALE GENOMIC DNA]</scope>
    <source>
        <strain evidence="3">18</strain>
    </source>
</reference>
<protein>
    <recommendedName>
        <fullName evidence="4">Tetratricopeptide repeat protein</fullName>
    </recommendedName>
</protein>
<organism evidence="2 3">
    <name type="scientific">Glycomyces buryatensis</name>
    <dbReference type="NCBI Taxonomy" id="2570927"/>
    <lineage>
        <taxon>Bacteria</taxon>
        <taxon>Bacillati</taxon>
        <taxon>Actinomycetota</taxon>
        <taxon>Actinomycetes</taxon>
        <taxon>Glycomycetales</taxon>
        <taxon>Glycomycetaceae</taxon>
        <taxon>Glycomyces</taxon>
    </lineage>
</organism>
<keyword evidence="1" id="KW-1133">Transmembrane helix</keyword>
<feature type="transmembrane region" description="Helical" evidence="1">
    <location>
        <begin position="25"/>
        <end position="44"/>
    </location>
</feature>
<dbReference type="AlphaFoldDB" id="A0A4S8QGB5"/>
<reference evidence="2 3" key="2">
    <citation type="submission" date="2019-05" db="EMBL/GenBank/DDBJ databases">
        <title>Glycomyces buryatensis sp. nov.</title>
        <authorList>
            <person name="Nikitina E."/>
        </authorList>
    </citation>
    <scope>NUCLEOTIDE SEQUENCE [LARGE SCALE GENOMIC DNA]</scope>
    <source>
        <strain evidence="2 3">18</strain>
    </source>
</reference>
<dbReference type="InterPro" id="IPR011990">
    <property type="entry name" value="TPR-like_helical_dom_sf"/>
</dbReference>